<dbReference type="InterPro" id="IPR036388">
    <property type="entry name" value="WH-like_DNA-bd_sf"/>
</dbReference>
<dbReference type="SUPFAM" id="SSF46785">
    <property type="entry name" value="Winged helix' DNA-binding domain"/>
    <property type="match status" value="1"/>
</dbReference>
<gene>
    <name evidence="2" type="ORF">DESME_13870</name>
</gene>
<reference evidence="2 3" key="1">
    <citation type="submission" date="2013-12" db="EMBL/GenBank/DDBJ databases">
        <authorList>
            <consortium name="DOE Joint Genome Institute"/>
            <person name="Smidt H."/>
            <person name="Huntemann M."/>
            <person name="Han J."/>
            <person name="Chen A."/>
            <person name="Kyrpides N."/>
            <person name="Mavromatis K."/>
            <person name="Markowitz V."/>
            <person name="Palaniappan K."/>
            <person name="Ivanova N."/>
            <person name="Schaumberg A."/>
            <person name="Pati A."/>
            <person name="Liolios K."/>
            <person name="Nordberg H.P."/>
            <person name="Cantor M.N."/>
            <person name="Hua S.X."/>
            <person name="Woyke T."/>
        </authorList>
    </citation>
    <scope>NUCLEOTIDE SEQUENCE [LARGE SCALE GENOMIC DNA]</scope>
    <source>
        <strain evidence="3">DSM 15288</strain>
    </source>
</reference>
<dbReference type="InterPro" id="IPR000835">
    <property type="entry name" value="HTH_MarR-typ"/>
</dbReference>
<dbReference type="PANTHER" id="PTHR33164">
    <property type="entry name" value="TRANSCRIPTIONAL REGULATOR, MARR FAMILY"/>
    <property type="match status" value="1"/>
</dbReference>
<keyword evidence="3" id="KW-1185">Reference proteome</keyword>
<evidence type="ECO:0000313" key="3">
    <source>
        <dbReference type="Proteomes" id="UP000010847"/>
    </source>
</evidence>
<dbReference type="PANTHER" id="PTHR33164:SF99">
    <property type="entry name" value="MARR FAMILY REGULATORY PROTEIN"/>
    <property type="match status" value="1"/>
</dbReference>
<dbReference type="GO" id="GO:0006950">
    <property type="term" value="P:response to stress"/>
    <property type="evidence" value="ECO:0007669"/>
    <property type="project" value="TreeGrafter"/>
</dbReference>
<dbReference type="OrthoDB" id="9790052at2"/>
<feature type="domain" description="HTH marR-type" evidence="1">
    <location>
        <begin position="1"/>
        <end position="140"/>
    </location>
</feature>
<dbReference type="KEGG" id="dmt:DESME_13870"/>
<dbReference type="Gene3D" id="1.10.10.10">
    <property type="entry name" value="Winged helix-like DNA-binding domain superfamily/Winged helix DNA-binding domain"/>
    <property type="match status" value="1"/>
</dbReference>
<evidence type="ECO:0000313" key="2">
    <source>
        <dbReference type="EMBL" id="AHF07993.1"/>
    </source>
</evidence>
<accession>W0EEP1</accession>
<dbReference type="STRING" id="871968.DESME_13870"/>
<proteinExistence type="predicted"/>
<dbReference type="GO" id="GO:0003700">
    <property type="term" value="F:DNA-binding transcription factor activity"/>
    <property type="evidence" value="ECO:0007669"/>
    <property type="project" value="InterPro"/>
</dbReference>
<dbReference type="Proteomes" id="UP000010847">
    <property type="component" value="Chromosome"/>
</dbReference>
<dbReference type="InterPro" id="IPR036390">
    <property type="entry name" value="WH_DNA-bd_sf"/>
</dbReference>
<dbReference type="PROSITE" id="PS50995">
    <property type="entry name" value="HTH_MARR_2"/>
    <property type="match status" value="1"/>
</dbReference>
<dbReference type="EMBL" id="CP007032">
    <property type="protein sequence ID" value="AHF07993.1"/>
    <property type="molecule type" value="Genomic_DNA"/>
</dbReference>
<evidence type="ECO:0000259" key="1">
    <source>
        <dbReference type="PROSITE" id="PS50995"/>
    </source>
</evidence>
<dbReference type="eggNOG" id="COG1846">
    <property type="taxonomic scope" value="Bacteria"/>
</dbReference>
<organism evidence="2 3">
    <name type="scientific">Desulfitobacterium metallireducens DSM 15288</name>
    <dbReference type="NCBI Taxonomy" id="871968"/>
    <lineage>
        <taxon>Bacteria</taxon>
        <taxon>Bacillati</taxon>
        <taxon>Bacillota</taxon>
        <taxon>Clostridia</taxon>
        <taxon>Eubacteriales</taxon>
        <taxon>Desulfitobacteriaceae</taxon>
        <taxon>Desulfitobacterium</taxon>
    </lineage>
</organism>
<sequence length="153" mass="17555">MEKLQELSEGLEKAIRRAHTNMYRRGRSLFSKTGISDSQFSVLLALEELGPLTMGELCKQIFTACSTATDLANRLERDELVERIKDDKDHRVVRMHLLPKGKKIVQDYIQERQHFLEAVLEESPSNEYIALLETLEGFAERMDISENKSLSAD</sequence>
<name>W0EEP1_9FIRM</name>
<dbReference type="AlphaFoldDB" id="W0EEP1"/>
<dbReference type="Pfam" id="PF01047">
    <property type="entry name" value="MarR"/>
    <property type="match status" value="1"/>
</dbReference>
<dbReference type="InterPro" id="IPR039422">
    <property type="entry name" value="MarR/SlyA-like"/>
</dbReference>
<dbReference type="HOGENOM" id="CLU_083287_27_8_9"/>
<dbReference type="RefSeq" id="WP_006715751.1">
    <property type="nucleotide sequence ID" value="NZ_CP007032.1"/>
</dbReference>
<dbReference type="SMART" id="SM00347">
    <property type="entry name" value="HTH_MARR"/>
    <property type="match status" value="1"/>
</dbReference>
<protein>
    <submittedName>
        <fullName evidence="2">Transcriptional regulator</fullName>
    </submittedName>
</protein>